<dbReference type="AlphaFoldDB" id="A0AB35Y2D3"/>
<dbReference type="EMBL" id="JBBFGL010000001">
    <property type="protein sequence ID" value="MEJ5194822.1"/>
    <property type="molecule type" value="Genomic_DNA"/>
</dbReference>
<evidence type="ECO:0000313" key="3">
    <source>
        <dbReference type="Proteomes" id="UP001373196"/>
    </source>
</evidence>
<feature type="transmembrane region" description="Helical" evidence="1">
    <location>
        <begin position="87"/>
        <end position="107"/>
    </location>
</feature>
<dbReference type="Proteomes" id="UP001373196">
    <property type="component" value="Unassembled WGS sequence"/>
</dbReference>
<reference evidence="2" key="1">
    <citation type="submission" date="2024-03" db="EMBL/GenBank/DDBJ databases">
        <authorList>
            <person name="Plomp N."/>
            <person name="Harmsen H.J."/>
        </authorList>
    </citation>
    <scope>NUCLEOTIDE SEQUENCE</scope>
    <source>
        <strain evidence="2">HTF-128</strain>
    </source>
</reference>
<evidence type="ECO:0000256" key="1">
    <source>
        <dbReference type="SAM" id="Phobius"/>
    </source>
</evidence>
<evidence type="ECO:0000313" key="2">
    <source>
        <dbReference type="EMBL" id="MEJ5194822.1"/>
    </source>
</evidence>
<organism evidence="2 3">
    <name type="scientific">Faecalibacterium wellingii</name>
    <dbReference type="NCBI Taxonomy" id="2929491"/>
    <lineage>
        <taxon>Bacteria</taxon>
        <taxon>Bacillati</taxon>
        <taxon>Bacillota</taxon>
        <taxon>Clostridia</taxon>
        <taxon>Eubacteriales</taxon>
        <taxon>Oscillospiraceae</taxon>
        <taxon>Faecalibacterium</taxon>
    </lineage>
</organism>
<sequence>MTNTITYPAAYHVLSCDEMTYTEGGVGVVQAVMAWFPLYGWYKAVSTIHDYRKANINSNWVENGMNALVVHAEKSSLNTIHDAGCSFWFAASCVSIIGLVPNALIVFGS</sequence>
<proteinExistence type="predicted"/>
<accession>A0AB35Y2D3</accession>
<protein>
    <submittedName>
        <fullName evidence="2">Uncharacterized protein</fullName>
    </submittedName>
</protein>
<keyword evidence="1" id="KW-1133">Transmembrane helix</keyword>
<dbReference type="RefSeq" id="WP_339394593.1">
    <property type="nucleotide sequence ID" value="NZ_JBBFGL010000001.1"/>
</dbReference>
<gene>
    <name evidence="2" type="ORF">WF834_01300</name>
</gene>
<name>A0AB35Y2D3_9FIRM</name>
<keyword evidence="1" id="KW-0472">Membrane</keyword>
<keyword evidence="1" id="KW-0812">Transmembrane</keyword>
<comment type="caution">
    <text evidence="2">The sequence shown here is derived from an EMBL/GenBank/DDBJ whole genome shotgun (WGS) entry which is preliminary data.</text>
</comment>